<evidence type="ECO:0000313" key="1">
    <source>
        <dbReference type="EMBL" id="ANB77270.1"/>
    </source>
</evidence>
<organism evidence="1 2">
    <name type="scientific">Paraburkholderia phytofirmans OLGA172</name>
    <dbReference type="NCBI Taxonomy" id="1417228"/>
    <lineage>
        <taxon>Bacteria</taxon>
        <taxon>Pseudomonadati</taxon>
        <taxon>Pseudomonadota</taxon>
        <taxon>Betaproteobacteria</taxon>
        <taxon>Burkholderiales</taxon>
        <taxon>Burkholderiaceae</taxon>
        <taxon>Paraburkholderia</taxon>
    </lineage>
</organism>
<keyword evidence="2" id="KW-1185">Reference proteome</keyword>
<sequence>MSNIDFIHDRETFLSLWQRACVCAQKVAVTPASDLLHFDSSNIGTKIFKALIRDIASFKGTGEFAMIVLNPDPFSYFHFHFGKYPGFIVKAHHSNNDFSEMLMTDPGDSPADAIGYYSEQYVVLPISGEWFMYADRGWDGGTGVLTGPPDVMMFARESFAFYENPDQPPRSI</sequence>
<evidence type="ECO:0000313" key="2">
    <source>
        <dbReference type="Proteomes" id="UP000076852"/>
    </source>
</evidence>
<name>A0A160FVD4_9BURK</name>
<gene>
    <name evidence="1" type="ORF">AYM40_34840</name>
</gene>
<dbReference type="KEGG" id="buz:AYM40_34840"/>
<dbReference type="EMBL" id="CP014579">
    <property type="protein sequence ID" value="ANB77270.1"/>
    <property type="molecule type" value="Genomic_DNA"/>
</dbReference>
<dbReference type="RefSeq" id="WP_063500466.1">
    <property type="nucleotide sequence ID" value="NZ_CP014579.1"/>
</dbReference>
<dbReference type="OrthoDB" id="8999757at2"/>
<dbReference type="AlphaFoldDB" id="A0A160FVD4"/>
<reference evidence="1 2" key="1">
    <citation type="journal article" date="2016" name="Gene">
        <title>PacBio SMRT assembly of a complex multi-replicon genome reveals chlorocatechol degradative operon in a region of genome plasticity.</title>
        <authorList>
            <person name="Ricker N."/>
            <person name="Shen S.Y."/>
            <person name="Goordial J."/>
            <person name="Jin S."/>
            <person name="Fulthorpe R.R."/>
        </authorList>
    </citation>
    <scope>NUCLEOTIDE SEQUENCE [LARGE SCALE GENOMIC DNA]</scope>
    <source>
        <strain evidence="1 2">OLGA172</strain>
    </source>
</reference>
<proteinExistence type="predicted"/>
<accession>A0A160FVD4</accession>
<protein>
    <submittedName>
        <fullName evidence="1">Uncharacterized protein</fullName>
    </submittedName>
</protein>
<dbReference type="Proteomes" id="UP000076852">
    <property type="component" value="Chromosome 2"/>
</dbReference>